<protein>
    <submittedName>
        <fullName evidence="1">Uncharacterized protein</fullName>
    </submittedName>
</protein>
<accession>A0AA36HQ42</accession>
<reference evidence="1" key="1">
    <citation type="submission" date="2023-08" db="EMBL/GenBank/DDBJ databases">
        <authorList>
            <person name="Chen Y."/>
            <person name="Shah S."/>
            <person name="Dougan E. K."/>
            <person name="Thang M."/>
            <person name="Chan C."/>
        </authorList>
    </citation>
    <scope>NUCLEOTIDE SEQUENCE</scope>
</reference>
<evidence type="ECO:0000313" key="1">
    <source>
        <dbReference type="EMBL" id="CAJ1372474.1"/>
    </source>
</evidence>
<organism evidence="1 2">
    <name type="scientific">Effrenium voratum</name>
    <dbReference type="NCBI Taxonomy" id="2562239"/>
    <lineage>
        <taxon>Eukaryota</taxon>
        <taxon>Sar</taxon>
        <taxon>Alveolata</taxon>
        <taxon>Dinophyceae</taxon>
        <taxon>Suessiales</taxon>
        <taxon>Symbiodiniaceae</taxon>
        <taxon>Effrenium</taxon>
    </lineage>
</organism>
<sequence length="256" mass="28231">MLACRGFASSHVLFARTLCAWPAQKMPFRLTTRHSSSIQTVGVEALAEYIHAQINGTFSNVEEQLTELAQILGYMTEAQRQEICIADAKLLVEDIGACPLSLESHLRGGAETPSPEEDASSGAAMPALRGEETDAELAVQAFIEAKNGQSHQATPFIKQHGIHVPAGGAKGWQFVLIAYDPLGRKDGRKLVLTQNTKDSQRDAKRLRQFILQNQQPGMVKCDRCHQWWDRHTHIQHHELDLGGCHGFCPTASKRSG</sequence>
<gene>
    <name evidence="1" type="ORF">EVOR1521_LOCUS2552</name>
</gene>
<name>A0AA36HQ42_9DINO</name>
<proteinExistence type="predicted"/>
<keyword evidence="2" id="KW-1185">Reference proteome</keyword>
<dbReference type="AlphaFoldDB" id="A0AA36HQ42"/>
<dbReference type="EMBL" id="CAUJNA010000136">
    <property type="protein sequence ID" value="CAJ1372474.1"/>
    <property type="molecule type" value="Genomic_DNA"/>
</dbReference>
<dbReference type="Proteomes" id="UP001178507">
    <property type="component" value="Unassembled WGS sequence"/>
</dbReference>
<evidence type="ECO:0000313" key="2">
    <source>
        <dbReference type="Proteomes" id="UP001178507"/>
    </source>
</evidence>
<comment type="caution">
    <text evidence="1">The sequence shown here is derived from an EMBL/GenBank/DDBJ whole genome shotgun (WGS) entry which is preliminary data.</text>
</comment>